<dbReference type="EMBL" id="UOFI01000058">
    <property type="protein sequence ID" value="VAW64879.1"/>
    <property type="molecule type" value="Genomic_DNA"/>
</dbReference>
<reference evidence="2" key="1">
    <citation type="submission" date="2018-06" db="EMBL/GenBank/DDBJ databases">
        <authorList>
            <person name="Zhirakovskaya E."/>
        </authorList>
    </citation>
    <scope>NUCLEOTIDE SEQUENCE</scope>
</reference>
<dbReference type="PROSITE" id="PS50006">
    <property type="entry name" value="FHA_DOMAIN"/>
    <property type="match status" value="1"/>
</dbReference>
<gene>
    <name evidence="2" type="ORF">MNBD_GAMMA09-781</name>
</gene>
<evidence type="ECO:0000259" key="1">
    <source>
        <dbReference type="PROSITE" id="PS50006"/>
    </source>
</evidence>
<sequence length="119" mass="12990">MVKLKHILNGIVVTEIDLIKGDFCIGRSGGNSLQLDDGAVSGEHALIEVQNSPYMAAIFDITIKDLGSTNGTYVNSELVKEKRLKHGDHIRIGTHEFKIYDDQAGVGTQTEFYVPEDAG</sequence>
<dbReference type="AlphaFoldDB" id="A0A3B0XSP8"/>
<organism evidence="2">
    <name type="scientific">hydrothermal vent metagenome</name>
    <dbReference type="NCBI Taxonomy" id="652676"/>
    <lineage>
        <taxon>unclassified sequences</taxon>
        <taxon>metagenomes</taxon>
        <taxon>ecological metagenomes</taxon>
    </lineage>
</organism>
<dbReference type="InterPro" id="IPR008984">
    <property type="entry name" value="SMAD_FHA_dom_sf"/>
</dbReference>
<protein>
    <recommendedName>
        <fullName evidence="1">FHA domain-containing protein</fullName>
    </recommendedName>
</protein>
<dbReference type="SUPFAM" id="SSF49879">
    <property type="entry name" value="SMAD/FHA domain"/>
    <property type="match status" value="1"/>
</dbReference>
<accession>A0A3B0XSP8</accession>
<dbReference type="InterPro" id="IPR050923">
    <property type="entry name" value="Cell_Proc_Reg/RNA_Proc"/>
</dbReference>
<dbReference type="InterPro" id="IPR000253">
    <property type="entry name" value="FHA_dom"/>
</dbReference>
<feature type="domain" description="FHA" evidence="1">
    <location>
        <begin position="23"/>
        <end position="79"/>
    </location>
</feature>
<dbReference type="Gene3D" id="2.60.200.20">
    <property type="match status" value="1"/>
</dbReference>
<dbReference type="Pfam" id="PF00498">
    <property type="entry name" value="FHA"/>
    <property type="match status" value="1"/>
</dbReference>
<dbReference type="PANTHER" id="PTHR23308">
    <property type="entry name" value="NUCLEAR INHIBITOR OF PROTEIN PHOSPHATASE-1"/>
    <property type="match status" value="1"/>
</dbReference>
<evidence type="ECO:0000313" key="2">
    <source>
        <dbReference type="EMBL" id="VAW64879.1"/>
    </source>
</evidence>
<name>A0A3B0XSP8_9ZZZZ</name>
<dbReference type="CDD" id="cd00060">
    <property type="entry name" value="FHA"/>
    <property type="match status" value="1"/>
</dbReference>
<dbReference type="SMART" id="SM00240">
    <property type="entry name" value="FHA"/>
    <property type="match status" value="1"/>
</dbReference>
<proteinExistence type="predicted"/>